<reference evidence="2" key="1">
    <citation type="submission" date="2022-11" db="UniProtKB">
        <authorList>
            <consortium name="WormBaseParasite"/>
        </authorList>
    </citation>
    <scope>IDENTIFICATION</scope>
</reference>
<dbReference type="WBParaSite" id="PDA_v2.g25512.t1">
    <property type="protein sequence ID" value="PDA_v2.g25512.t1"/>
    <property type="gene ID" value="PDA_v2.g25512"/>
</dbReference>
<dbReference type="Proteomes" id="UP000887578">
    <property type="component" value="Unplaced"/>
</dbReference>
<accession>A0A914Q2P7</accession>
<protein>
    <submittedName>
        <fullName evidence="2">Leucine-rich repeat domain-containing protein</fullName>
    </submittedName>
</protein>
<dbReference type="Gene3D" id="3.80.10.10">
    <property type="entry name" value="Ribonuclease Inhibitor"/>
    <property type="match status" value="1"/>
</dbReference>
<evidence type="ECO:0000313" key="2">
    <source>
        <dbReference type="WBParaSite" id="PDA_v2.g25512.t1"/>
    </source>
</evidence>
<sequence length="297" mass="34802">MKSDMPDSDVDYDKIKSSERRYVVLNGAENPYNIKSAINEFQRYSVTDVAIEYLKNISDKECENKEAEITTWWFSFERNKMLFEIKMQIITGKGDKDKYIRDTYATYLKDVQQYVQEQNCFEEEAFDYVKKPYVKKDDDKALKQKMMDVQDAIEDLCYCPIGSTPFVPGNARYVQKSYWQKFQNLTISADLKEIPDIVFQRMPDSVTHLNLAFNRLKTISSYISRLKQLKSLYLDYNENLENDGIPWESLPISIETFSCDNTGLKTISQNIQRLVNLKDLKLTNCNIQVILLKMSLN</sequence>
<dbReference type="InterPro" id="IPR032675">
    <property type="entry name" value="LRR_dom_sf"/>
</dbReference>
<name>A0A914Q2P7_9BILA</name>
<evidence type="ECO:0000313" key="1">
    <source>
        <dbReference type="Proteomes" id="UP000887578"/>
    </source>
</evidence>
<dbReference type="SUPFAM" id="SSF52058">
    <property type="entry name" value="L domain-like"/>
    <property type="match status" value="1"/>
</dbReference>
<keyword evidence="1" id="KW-1185">Reference proteome</keyword>
<dbReference type="AlphaFoldDB" id="A0A914Q2P7"/>
<organism evidence="1 2">
    <name type="scientific">Panagrolaimus davidi</name>
    <dbReference type="NCBI Taxonomy" id="227884"/>
    <lineage>
        <taxon>Eukaryota</taxon>
        <taxon>Metazoa</taxon>
        <taxon>Ecdysozoa</taxon>
        <taxon>Nematoda</taxon>
        <taxon>Chromadorea</taxon>
        <taxon>Rhabditida</taxon>
        <taxon>Tylenchina</taxon>
        <taxon>Panagrolaimomorpha</taxon>
        <taxon>Panagrolaimoidea</taxon>
        <taxon>Panagrolaimidae</taxon>
        <taxon>Panagrolaimus</taxon>
    </lineage>
</organism>
<proteinExistence type="predicted"/>